<dbReference type="Gene3D" id="3.30.70.2390">
    <property type="match status" value="1"/>
</dbReference>
<evidence type="ECO:0000259" key="2">
    <source>
        <dbReference type="Pfam" id="PF13399"/>
    </source>
</evidence>
<dbReference type="InterPro" id="IPR027381">
    <property type="entry name" value="LytR/CpsA/Psr_C"/>
</dbReference>
<dbReference type="AlphaFoldDB" id="A0A381UIS7"/>
<keyword evidence="1" id="KW-0472">Membrane</keyword>
<reference evidence="3" key="1">
    <citation type="submission" date="2018-05" db="EMBL/GenBank/DDBJ databases">
        <authorList>
            <person name="Lanie J.A."/>
            <person name="Ng W.-L."/>
            <person name="Kazmierczak K.M."/>
            <person name="Andrzejewski T.M."/>
            <person name="Davidsen T.M."/>
            <person name="Wayne K.J."/>
            <person name="Tettelin H."/>
            <person name="Glass J.I."/>
            <person name="Rusch D."/>
            <person name="Podicherti R."/>
            <person name="Tsui H.-C.T."/>
            <person name="Winkler M.E."/>
        </authorList>
    </citation>
    <scope>NUCLEOTIDE SEQUENCE</scope>
</reference>
<feature type="domain" description="LytR/CpsA/Psr regulator C-terminal" evidence="2">
    <location>
        <begin position="78"/>
        <end position="169"/>
    </location>
</feature>
<protein>
    <recommendedName>
        <fullName evidence="2">LytR/CpsA/Psr regulator C-terminal domain-containing protein</fullName>
    </recommendedName>
</protein>
<name>A0A381UIS7_9ZZZZ</name>
<keyword evidence="1" id="KW-0812">Transmembrane</keyword>
<feature type="transmembrane region" description="Helical" evidence="1">
    <location>
        <begin position="21"/>
        <end position="44"/>
    </location>
</feature>
<proteinExistence type="predicted"/>
<accession>A0A381UIS7</accession>
<evidence type="ECO:0000256" key="1">
    <source>
        <dbReference type="SAM" id="Phobius"/>
    </source>
</evidence>
<organism evidence="3">
    <name type="scientific">marine metagenome</name>
    <dbReference type="NCBI Taxonomy" id="408172"/>
    <lineage>
        <taxon>unclassified sequences</taxon>
        <taxon>metagenomes</taxon>
        <taxon>ecological metagenomes</taxon>
    </lineage>
</organism>
<dbReference type="EMBL" id="UINC01006535">
    <property type="protein sequence ID" value="SVA28116.1"/>
    <property type="molecule type" value="Genomic_DNA"/>
</dbReference>
<gene>
    <name evidence="3" type="ORF">METZ01_LOCUS80970</name>
</gene>
<dbReference type="Pfam" id="PF13399">
    <property type="entry name" value="LytR_C"/>
    <property type="match status" value="1"/>
</dbReference>
<evidence type="ECO:0000313" key="3">
    <source>
        <dbReference type="EMBL" id="SVA28116.1"/>
    </source>
</evidence>
<sequence>MAGRGRRKTWRKSKSSKKKSLFSGANVALVLLSITSVAFVASVVNRHMRGGMTIQNFRQEAPPALTVTAHDNSLLRTIEVEVLNGCGISGLAQQFTDYLRDKHLDVVRTENADNFHYDKTIVILRRDEFEKVAQVAKLLDISPRDSIRVFVDPDGSLLTDVTIVIGSDYLNISPVQRFLASQP</sequence>
<keyword evidence="1" id="KW-1133">Transmembrane helix</keyword>